<feature type="binding site" evidence="12">
    <location>
        <position position="36"/>
    </location>
    <ligand>
        <name>ATP</name>
        <dbReference type="ChEBI" id="CHEBI:30616"/>
    </ligand>
</feature>
<dbReference type="InterPro" id="IPR008271">
    <property type="entry name" value="Ser/Thr_kinase_AS"/>
</dbReference>
<dbReference type="Gene3D" id="3.30.200.20">
    <property type="entry name" value="Phosphorylase Kinase, domain 1"/>
    <property type="match status" value="1"/>
</dbReference>
<dbReference type="AlphaFoldDB" id="A0A7L0NII6"/>
<keyword evidence="8" id="KW-0539">Nucleus</keyword>
<dbReference type="GO" id="GO:0005737">
    <property type="term" value="C:cytoplasm"/>
    <property type="evidence" value="ECO:0007669"/>
    <property type="project" value="TreeGrafter"/>
</dbReference>
<evidence type="ECO:0000256" key="11">
    <source>
        <dbReference type="ARBA" id="ARBA00048679"/>
    </source>
</evidence>
<evidence type="ECO:0000256" key="3">
    <source>
        <dbReference type="ARBA" id="ARBA00022527"/>
    </source>
</evidence>
<dbReference type="PROSITE" id="PS00108">
    <property type="entry name" value="PROTEIN_KINASE_ST"/>
    <property type="match status" value="1"/>
</dbReference>
<evidence type="ECO:0000256" key="4">
    <source>
        <dbReference type="ARBA" id="ARBA00022679"/>
    </source>
</evidence>
<feature type="domain" description="Protein kinase" evidence="14">
    <location>
        <begin position="7"/>
        <end position="323"/>
    </location>
</feature>
<dbReference type="PANTHER" id="PTHR11042">
    <property type="entry name" value="EUKARYOTIC TRANSLATION INITIATION FACTOR 2-ALPHA KINASE EIF2-ALPHA KINASE -RELATED"/>
    <property type="match status" value="1"/>
</dbReference>
<protein>
    <recommendedName>
        <fullName evidence="2">non-specific serine/threonine protein kinase</fullName>
        <ecNumber evidence="2">2.7.11.1</ecNumber>
    </recommendedName>
</protein>
<evidence type="ECO:0000256" key="12">
    <source>
        <dbReference type="PROSITE-ProRule" id="PRU10141"/>
    </source>
</evidence>
<evidence type="ECO:0000259" key="14">
    <source>
        <dbReference type="PROSITE" id="PS50011"/>
    </source>
</evidence>
<keyword evidence="4" id="KW-0808">Transferase</keyword>
<dbReference type="FunFam" id="1.10.510.10:FF:000174">
    <property type="entry name" value="Serine/threonine-protein kinase PDIK1L"/>
    <property type="match status" value="1"/>
</dbReference>
<evidence type="ECO:0000256" key="7">
    <source>
        <dbReference type="ARBA" id="ARBA00022840"/>
    </source>
</evidence>
<evidence type="ECO:0000313" key="16">
    <source>
        <dbReference type="Proteomes" id="UP000520463"/>
    </source>
</evidence>
<dbReference type="SMART" id="SM00220">
    <property type="entry name" value="S_TKc"/>
    <property type="match status" value="1"/>
</dbReference>
<sequence length="332" mass="37530">MAVEAKYSILREVGRGSYGVVYEAVATETKRKVAVKRMRCDVPENAELALQEFQALQSVRRRHENVLQLEECILQDGQAFQSLNQDNHPSASHLLLVETCLKGRRCPAPRAARCLWFVTEFCDGGDMSAFLLARGPDARLNNRFMRQLSSAVAFLHRHRIVHRDLKSDNILVAQSRGGPVVKVADFGLSKVCQGKGNVNRHCFSSACGSNFFMAPEVWEGHYTAKADVFALGIIFWAMVERITFQDGDTKKELLGTYICQGKELIPLGEALLENPHMKLQIPLKNKKAMPEDLCKLLHNMLAFNPKERLDAFQLEVQIRQISYGRKRQRSNS</sequence>
<dbReference type="Proteomes" id="UP000520463">
    <property type="component" value="Unassembled WGS sequence"/>
</dbReference>
<evidence type="ECO:0000256" key="2">
    <source>
        <dbReference type="ARBA" id="ARBA00012513"/>
    </source>
</evidence>
<evidence type="ECO:0000256" key="9">
    <source>
        <dbReference type="ARBA" id="ARBA00037982"/>
    </source>
</evidence>
<feature type="non-terminal residue" evidence="15">
    <location>
        <position position="332"/>
    </location>
</feature>
<dbReference type="OrthoDB" id="4062651at2759"/>
<keyword evidence="5 12" id="KW-0547">Nucleotide-binding</keyword>
<dbReference type="GO" id="GO:0110031">
    <property type="term" value="P:negative regulation of G2/MI transition of meiotic cell cycle"/>
    <property type="evidence" value="ECO:0007669"/>
    <property type="project" value="TreeGrafter"/>
</dbReference>
<dbReference type="GO" id="GO:0005524">
    <property type="term" value="F:ATP binding"/>
    <property type="evidence" value="ECO:0007669"/>
    <property type="project" value="UniProtKB-UniRule"/>
</dbReference>
<dbReference type="InterPro" id="IPR050339">
    <property type="entry name" value="CC_SR_Kinase"/>
</dbReference>
<dbReference type="InterPro" id="IPR011009">
    <property type="entry name" value="Kinase-like_dom_sf"/>
</dbReference>
<dbReference type="Pfam" id="PF00069">
    <property type="entry name" value="Pkinase"/>
    <property type="match status" value="1"/>
</dbReference>
<dbReference type="Gene3D" id="1.10.510.10">
    <property type="entry name" value="Transferase(Phosphotransferase) domain 1"/>
    <property type="match status" value="1"/>
</dbReference>
<dbReference type="SUPFAM" id="SSF56112">
    <property type="entry name" value="Protein kinase-like (PK-like)"/>
    <property type="match status" value="1"/>
</dbReference>
<dbReference type="GO" id="GO:0005654">
    <property type="term" value="C:nucleoplasm"/>
    <property type="evidence" value="ECO:0007669"/>
    <property type="project" value="UniProtKB-ARBA"/>
</dbReference>
<comment type="catalytic activity">
    <reaction evidence="10">
        <text>L-threonyl-[protein] + ATP = O-phospho-L-threonyl-[protein] + ADP + H(+)</text>
        <dbReference type="Rhea" id="RHEA:46608"/>
        <dbReference type="Rhea" id="RHEA-COMP:11060"/>
        <dbReference type="Rhea" id="RHEA-COMP:11605"/>
        <dbReference type="ChEBI" id="CHEBI:15378"/>
        <dbReference type="ChEBI" id="CHEBI:30013"/>
        <dbReference type="ChEBI" id="CHEBI:30616"/>
        <dbReference type="ChEBI" id="CHEBI:61977"/>
        <dbReference type="ChEBI" id="CHEBI:456216"/>
        <dbReference type="EC" id="2.7.11.1"/>
    </reaction>
</comment>
<organism evidence="15 16">
    <name type="scientific">Formicarius rufipectus</name>
    <dbReference type="NCBI Taxonomy" id="1118560"/>
    <lineage>
        <taxon>Eukaryota</taxon>
        <taxon>Metazoa</taxon>
        <taxon>Chordata</taxon>
        <taxon>Craniata</taxon>
        <taxon>Vertebrata</taxon>
        <taxon>Euteleostomi</taxon>
        <taxon>Archelosauria</taxon>
        <taxon>Archosauria</taxon>
        <taxon>Dinosauria</taxon>
        <taxon>Saurischia</taxon>
        <taxon>Theropoda</taxon>
        <taxon>Coelurosauria</taxon>
        <taxon>Aves</taxon>
        <taxon>Neognathae</taxon>
        <taxon>Neoaves</taxon>
        <taxon>Telluraves</taxon>
        <taxon>Australaves</taxon>
        <taxon>Passeriformes</taxon>
        <taxon>Formicariidae</taxon>
        <taxon>Formicarius</taxon>
    </lineage>
</organism>
<feature type="non-terminal residue" evidence="15">
    <location>
        <position position="1"/>
    </location>
</feature>
<dbReference type="FunFam" id="3.30.200.20:FF:000165">
    <property type="entry name" value="Serine/threonine-protein kinase PDIK1L"/>
    <property type="match status" value="1"/>
</dbReference>
<keyword evidence="7 12" id="KW-0067">ATP-binding</keyword>
<gene>
    <name evidence="15" type="primary">Stk35_1</name>
    <name evidence="15" type="ORF">FORRUF_R05683</name>
</gene>
<proteinExistence type="inferred from homology"/>
<dbReference type="EC" id="2.7.11.1" evidence="2"/>
<comment type="catalytic activity">
    <reaction evidence="11">
        <text>L-seryl-[protein] + ATP = O-phospho-L-seryl-[protein] + ADP + H(+)</text>
        <dbReference type="Rhea" id="RHEA:17989"/>
        <dbReference type="Rhea" id="RHEA-COMP:9863"/>
        <dbReference type="Rhea" id="RHEA-COMP:11604"/>
        <dbReference type="ChEBI" id="CHEBI:15378"/>
        <dbReference type="ChEBI" id="CHEBI:29999"/>
        <dbReference type="ChEBI" id="CHEBI:30616"/>
        <dbReference type="ChEBI" id="CHEBI:83421"/>
        <dbReference type="ChEBI" id="CHEBI:456216"/>
        <dbReference type="EC" id="2.7.11.1"/>
    </reaction>
</comment>
<dbReference type="GO" id="GO:0004674">
    <property type="term" value="F:protein serine/threonine kinase activity"/>
    <property type="evidence" value="ECO:0007669"/>
    <property type="project" value="UniProtKB-KW"/>
</dbReference>
<evidence type="ECO:0000256" key="5">
    <source>
        <dbReference type="ARBA" id="ARBA00022741"/>
    </source>
</evidence>
<dbReference type="PROSITE" id="PS50011">
    <property type="entry name" value="PROTEIN_KINASE_DOM"/>
    <property type="match status" value="1"/>
</dbReference>
<reference evidence="15 16" key="1">
    <citation type="submission" date="2019-09" db="EMBL/GenBank/DDBJ databases">
        <title>Bird 10,000 Genomes (B10K) Project - Family phase.</title>
        <authorList>
            <person name="Zhang G."/>
        </authorList>
    </citation>
    <scope>NUCLEOTIDE SEQUENCE [LARGE SCALE GENOMIC DNA]</scope>
    <source>
        <strain evidence="15">B10K-DU-001-43</strain>
        <tissue evidence="15">Muscle</tissue>
    </source>
</reference>
<keyword evidence="3 13" id="KW-0723">Serine/threonine-protein kinase</keyword>
<dbReference type="PROSITE" id="PS00107">
    <property type="entry name" value="PROTEIN_KINASE_ATP"/>
    <property type="match status" value="1"/>
</dbReference>
<comment type="subcellular location">
    <subcellularLocation>
        <location evidence="1">Nucleus</location>
    </subcellularLocation>
</comment>
<accession>A0A7L0NII6</accession>
<dbReference type="PANTHER" id="PTHR11042:SF169">
    <property type="entry name" value="PROTEIN KINASE DOMAIN-CONTAINING PROTEIN"/>
    <property type="match status" value="1"/>
</dbReference>
<dbReference type="InterPro" id="IPR000719">
    <property type="entry name" value="Prot_kinase_dom"/>
</dbReference>
<keyword evidence="6 15" id="KW-0418">Kinase</keyword>
<comment type="caution">
    <text evidence="15">The sequence shown here is derived from an EMBL/GenBank/DDBJ whole genome shotgun (WGS) entry which is preliminary data.</text>
</comment>
<name>A0A7L0NII6_9PASS</name>
<evidence type="ECO:0000256" key="8">
    <source>
        <dbReference type="ARBA" id="ARBA00023242"/>
    </source>
</evidence>
<dbReference type="InterPro" id="IPR017441">
    <property type="entry name" value="Protein_kinase_ATP_BS"/>
</dbReference>
<keyword evidence="16" id="KW-1185">Reference proteome</keyword>
<evidence type="ECO:0000313" key="15">
    <source>
        <dbReference type="EMBL" id="NXK92901.1"/>
    </source>
</evidence>
<evidence type="ECO:0000256" key="13">
    <source>
        <dbReference type="RuleBase" id="RU000304"/>
    </source>
</evidence>
<dbReference type="EMBL" id="VXAU01003562">
    <property type="protein sequence ID" value="NXK92901.1"/>
    <property type="molecule type" value="Genomic_DNA"/>
</dbReference>
<evidence type="ECO:0000256" key="6">
    <source>
        <dbReference type="ARBA" id="ARBA00022777"/>
    </source>
</evidence>
<evidence type="ECO:0000256" key="1">
    <source>
        <dbReference type="ARBA" id="ARBA00004123"/>
    </source>
</evidence>
<comment type="similarity">
    <text evidence="9">Belongs to the protein kinase superfamily. Ser/Thr protein kinase family. GCN2 subfamily.</text>
</comment>
<evidence type="ECO:0000256" key="10">
    <source>
        <dbReference type="ARBA" id="ARBA00047899"/>
    </source>
</evidence>